<dbReference type="InterPro" id="IPR036890">
    <property type="entry name" value="HATPase_C_sf"/>
</dbReference>
<gene>
    <name evidence="4" type="ORF">ACFPZN_11380</name>
</gene>
<evidence type="ECO:0000256" key="2">
    <source>
        <dbReference type="SAM" id="MobiDB-lite"/>
    </source>
</evidence>
<proteinExistence type="predicted"/>
<dbReference type="SUPFAM" id="SSF55874">
    <property type="entry name" value="ATPase domain of HSP90 chaperone/DNA topoisomerase II/histidine kinase"/>
    <property type="match status" value="1"/>
</dbReference>
<keyword evidence="1" id="KW-0418">Kinase</keyword>
<keyword evidence="4" id="KW-0067">ATP-binding</keyword>
<keyword evidence="1" id="KW-0723">Serine/threonine-protein kinase</keyword>
<keyword evidence="5" id="KW-1185">Reference proteome</keyword>
<evidence type="ECO:0000256" key="1">
    <source>
        <dbReference type="ARBA" id="ARBA00022527"/>
    </source>
</evidence>
<dbReference type="InterPro" id="IPR003594">
    <property type="entry name" value="HATPase_dom"/>
</dbReference>
<dbReference type="InterPro" id="IPR050267">
    <property type="entry name" value="Anti-sigma-factor_SerPK"/>
</dbReference>
<feature type="compositionally biased region" description="Basic and acidic residues" evidence="2">
    <location>
        <begin position="10"/>
        <end position="25"/>
    </location>
</feature>
<dbReference type="PANTHER" id="PTHR35526:SF3">
    <property type="entry name" value="ANTI-SIGMA-F FACTOR RSBW"/>
    <property type="match status" value="1"/>
</dbReference>
<reference evidence="5" key="1">
    <citation type="journal article" date="2019" name="Int. J. Syst. Evol. Microbiol.">
        <title>The Global Catalogue of Microorganisms (GCM) 10K type strain sequencing project: providing services to taxonomists for standard genome sequencing and annotation.</title>
        <authorList>
            <consortium name="The Broad Institute Genomics Platform"/>
            <consortium name="The Broad Institute Genome Sequencing Center for Infectious Disease"/>
            <person name="Wu L."/>
            <person name="Ma J."/>
        </authorList>
    </citation>
    <scope>NUCLEOTIDE SEQUENCE [LARGE SCALE GENOMIC DNA]</scope>
    <source>
        <strain evidence="5">KCTC 42087</strain>
    </source>
</reference>
<dbReference type="RefSeq" id="WP_378281829.1">
    <property type="nucleotide sequence ID" value="NZ_JBHSON010000012.1"/>
</dbReference>
<keyword evidence="4" id="KW-0547">Nucleotide-binding</keyword>
<dbReference type="Proteomes" id="UP001596074">
    <property type="component" value="Unassembled WGS sequence"/>
</dbReference>
<comment type="caution">
    <text evidence="4">The sequence shown here is derived from an EMBL/GenBank/DDBJ whole genome shotgun (WGS) entry which is preliminary data.</text>
</comment>
<protein>
    <submittedName>
        <fullName evidence="4">ATP-binding protein</fullName>
    </submittedName>
</protein>
<evidence type="ECO:0000313" key="5">
    <source>
        <dbReference type="Proteomes" id="UP001596074"/>
    </source>
</evidence>
<keyword evidence="1" id="KW-0808">Transferase</keyword>
<dbReference type="EMBL" id="JBHSON010000012">
    <property type="protein sequence ID" value="MFC5746211.1"/>
    <property type="molecule type" value="Genomic_DNA"/>
</dbReference>
<evidence type="ECO:0000259" key="3">
    <source>
        <dbReference type="Pfam" id="PF13581"/>
    </source>
</evidence>
<dbReference type="CDD" id="cd16936">
    <property type="entry name" value="HATPase_RsbW-like"/>
    <property type="match status" value="1"/>
</dbReference>
<name>A0ABW0ZW03_9ACTN</name>
<dbReference type="GO" id="GO:0005524">
    <property type="term" value="F:ATP binding"/>
    <property type="evidence" value="ECO:0007669"/>
    <property type="project" value="UniProtKB-KW"/>
</dbReference>
<dbReference type="PANTHER" id="PTHR35526">
    <property type="entry name" value="ANTI-SIGMA-F FACTOR RSBW-RELATED"/>
    <property type="match status" value="1"/>
</dbReference>
<feature type="domain" description="Histidine kinase/HSP90-like ATPase" evidence="3">
    <location>
        <begin position="27"/>
        <end position="153"/>
    </location>
</feature>
<dbReference type="Gene3D" id="3.30.565.10">
    <property type="entry name" value="Histidine kinase-like ATPase, C-terminal domain"/>
    <property type="match status" value="1"/>
</dbReference>
<dbReference type="Pfam" id="PF13581">
    <property type="entry name" value="HATPase_c_2"/>
    <property type="match status" value="1"/>
</dbReference>
<accession>A0ABW0ZW03</accession>
<evidence type="ECO:0000313" key="4">
    <source>
        <dbReference type="EMBL" id="MFC5746211.1"/>
    </source>
</evidence>
<feature type="region of interest" description="Disordered" evidence="2">
    <location>
        <begin position="1"/>
        <end position="28"/>
    </location>
</feature>
<sequence>MPPSSPSPRSTHDPDGAGRGRERLELPAVPGAAGDARRFMAARLRKWGLDALVEDCELVASELVTNAVQAVACAAAAAARAPDPADPPPKVRLLLRRTPGRLVCEVWDPVDARPVPAAAATFDECGRGLLLVASLASGWTCRTCPDGGKTVTAWWQLGPELPE</sequence>
<organism evidence="4 5">
    <name type="scientific">Actinomadura rugatobispora</name>
    <dbReference type="NCBI Taxonomy" id="1994"/>
    <lineage>
        <taxon>Bacteria</taxon>
        <taxon>Bacillati</taxon>
        <taxon>Actinomycetota</taxon>
        <taxon>Actinomycetes</taxon>
        <taxon>Streptosporangiales</taxon>
        <taxon>Thermomonosporaceae</taxon>
        <taxon>Actinomadura</taxon>
    </lineage>
</organism>